<dbReference type="Pfam" id="PF17764">
    <property type="entry name" value="PriA_3primeBD"/>
    <property type="match status" value="1"/>
</dbReference>
<dbReference type="InterPro" id="IPR041222">
    <property type="entry name" value="PriA_3primeBD"/>
</dbReference>
<accession>A0A1B0ZI16</accession>
<dbReference type="PANTHER" id="PTHR30580">
    <property type="entry name" value="PRIMOSOMAL PROTEIN N"/>
    <property type="match status" value="1"/>
</dbReference>
<dbReference type="AlphaFoldDB" id="A0A1B0ZI16"/>
<evidence type="ECO:0000256" key="3">
    <source>
        <dbReference type="ARBA" id="ARBA00023125"/>
    </source>
</evidence>
<proteinExistence type="predicted"/>
<dbReference type="STRING" id="1630135.DAD186_10850"/>
<dbReference type="InterPro" id="IPR027417">
    <property type="entry name" value="P-loop_NTPase"/>
</dbReference>
<dbReference type="PATRIC" id="fig|1630135.4.peg.1087"/>
<evidence type="ECO:0000256" key="4">
    <source>
        <dbReference type="SAM" id="MobiDB-lite"/>
    </source>
</evidence>
<sequence>MSVHVLGTLAHLDRAFEYAVPDTLGAVAPGMRVRVRFSGREHEALVRDRYELPETTRPLAPLLKIVSEDRLISEGMFRVCEEVAKRYAGSLSDVLRLAVPARSAAAEKAHHARLERDRDTSAHAPGTAHTRGPDPLPDERSYRAKFAGLGAFLEHSRGGEATPRAALVLDPVDSWISLVIEALRSLDCDAGAIILASDQRDVDRLARALTKSAIDHVQFGSAQGPHARYTAFLSALDGRARVVIGTRSAVFAPVRNLRMIVVWDPDDDLYEEPRAPYPHARTVALTRSFQERCSLLYVSRAPSDFARYLTLAGTLAALEPVPAPHASTHPRIELMDAYLREREGASGFSRLPSHAHAVIRRGLAEGPVLVHVPRAGYAPALACRFCGTKATCVQCHATLAAPGRGELSCSVCARRYGQYRCHECGGADLRPLVLGQERTAADLKRSFPHATLHVSGGASGIVDDADVHDGDLVIATPGAEPQVTGKYAAAVIVDASASLGRAEYNADTETVRRYSHVIGATRTFDCGGQVLVVGPDQHPALRSLVLVRSNAFIDRVLEERTELGLPPSSKVIEVRGERAACSDFLERFEAPKSTEVFGPTEAASFGIDAEARVILRCPVNRASELVEAARATMLVRSAKKLPGSLRLQVDPPHVF</sequence>
<dbReference type="Gene3D" id="3.40.50.300">
    <property type="entry name" value="P-loop containing nucleotide triphosphate hydrolases"/>
    <property type="match status" value="1"/>
</dbReference>
<evidence type="ECO:0000256" key="2">
    <source>
        <dbReference type="ARBA" id="ARBA00022840"/>
    </source>
</evidence>
<feature type="compositionally biased region" description="Basic and acidic residues" evidence="4">
    <location>
        <begin position="108"/>
        <end position="121"/>
    </location>
</feature>
<dbReference type="GO" id="GO:0006302">
    <property type="term" value="P:double-strand break repair"/>
    <property type="evidence" value="ECO:0007669"/>
    <property type="project" value="TreeGrafter"/>
</dbReference>
<feature type="region of interest" description="Disordered" evidence="4">
    <location>
        <begin position="108"/>
        <end position="139"/>
    </location>
</feature>
<dbReference type="GO" id="GO:0005524">
    <property type="term" value="F:ATP binding"/>
    <property type="evidence" value="ECO:0007669"/>
    <property type="project" value="UniProtKB-KW"/>
</dbReference>
<dbReference type="GO" id="GO:0003677">
    <property type="term" value="F:DNA binding"/>
    <property type="evidence" value="ECO:0007669"/>
    <property type="project" value="UniProtKB-KW"/>
</dbReference>
<dbReference type="RefSeq" id="WP_065247803.1">
    <property type="nucleotide sequence ID" value="NZ_CP012117.1"/>
</dbReference>
<dbReference type="GO" id="GO:0006270">
    <property type="term" value="P:DNA replication initiation"/>
    <property type="evidence" value="ECO:0007669"/>
    <property type="project" value="TreeGrafter"/>
</dbReference>
<evidence type="ECO:0000313" key="7">
    <source>
        <dbReference type="Proteomes" id="UP000092596"/>
    </source>
</evidence>
<evidence type="ECO:0000259" key="5">
    <source>
        <dbReference type="Pfam" id="PF17764"/>
    </source>
</evidence>
<organism evidence="6 7">
    <name type="scientific">Dermabacter vaginalis</name>
    <dbReference type="NCBI Taxonomy" id="1630135"/>
    <lineage>
        <taxon>Bacteria</taxon>
        <taxon>Bacillati</taxon>
        <taxon>Actinomycetota</taxon>
        <taxon>Actinomycetes</taxon>
        <taxon>Micrococcales</taxon>
        <taxon>Dermabacteraceae</taxon>
        <taxon>Dermabacter</taxon>
    </lineage>
</organism>
<dbReference type="PANTHER" id="PTHR30580:SF0">
    <property type="entry name" value="PRIMOSOMAL PROTEIN N"/>
    <property type="match status" value="1"/>
</dbReference>
<dbReference type="InterPro" id="IPR042115">
    <property type="entry name" value="PriA_3primeBD_sf"/>
</dbReference>
<dbReference type="Gene3D" id="3.40.1440.60">
    <property type="entry name" value="PriA, 3(prime) DNA-binding domain"/>
    <property type="match status" value="1"/>
</dbReference>
<dbReference type="GO" id="GO:0043138">
    <property type="term" value="F:3'-5' DNA helicase activity"/>
    <property type="evidence" value="ECO:0007669"/>
    <property type="project" value="TreeGrafter"/>
</dbReference>
<keyword evidence="2" id="KW-0067">ATP-binding</keyword>
<dbReference type="KEGG" id="dva:DAD186_10850"/>
<evidence type="ECO:0000313" key="6">
    <source>
        <dbReference type="EMBL" id="ANP27635.1"/>
    </source>
</evidence>
<evidence type="ECO:0000256" key="1">
    <source>
        <dbReference type="ARBA" id="ARBA00022741"/>
    </source>
</evidence>
<keyword evidence="1" id="KW-0547">Nucleotide-binding</keyword>
<reference evidence="6 7" key="1">
    <citation type="submission" date="2015-06" db="EMBL/GenBank/DDBJ databases">
        <title>Investigation of pathophysiology for high-risk pregnancy and development of treatment modality based on it.</title>
        <authorList>
            <person name="Kim B.-C."/>
            <person name="Lim S."/>
        </authorList>
    </citation>
    <scope>NUCLEOTIDE SEQUENCE [LARGE SCALE GENOMIC DNA]</scope>
    <source>
        <strain evidence="6 7">AD1-86</strain>
    </source>
</reference>
<name>A0A1B0ZI16_9MICO</name>
<protein>
    <submittedName>
        <fullName evidence="6">Primosomal protein N</fullName>
    </submittedName>
</protein>
<dbReference type="EMBL" id="CP012117">
    <property type="protein sequence ID" value="ANP27635.1"/>
    <property type="molecule type" value="Genomic_DNA"/>
</dbReference>
<dbReference type="GO" id="GO:0006310">
    <property type="term" value="P:DNA recombination"/>
    <property type="evidence" value="ECO:0007669"/>
    <property type="project" value="TreeGrafter"/>
</dbReference>
<feature type="domain" description="Primosomal protein N' 3' DNA-binding" evidence="5">
    <location>
        <begin position="11"/>
        <end position="100"/>
    </location>
</feature>
<gene>
    <name evidence="6" type="ORF">DAD186_10850</name>
</gene>
<keyword evidence="3" id="KW-0238">DNA-binding</keyword>
<dbReference type="Proteomes" id="UP000092596">
    <property type="component" value="Chromosome"/>
</dbReference>